<keyword evidence="4 8" id="KW-0547">Nucleotide-binding</keyword>
<dbReference type="NCBIfam" id="TIGR00081">
    <property type="entry name" value="purC"/>
    <property type="match status" value="1"/>
</dbReference>
<feature type="domain" description="SAICAR synthetase/ADE2 N-terminal" evidence="9">
    <location>
        <begin position="7"/>
        <end position="232"/>
    </location>
</feature>
<dbReference type="RefSeq" id="WP_115219180.1">
    <property type="nucleotide sequence ID" value="NZ_UHIA01000004.1"/>
</dbReference>
<evidence type="ECO:0000256" key="3">
    <source>
        <dbReference type="ARBA" id="ARBA00022598"/>
    </source>
</evidence>
<dbReference type="PANTHER" id="PTHR43599">
    <property type="entry name" value="MULTIFUNCTIONAL PROTEIN ADE2"/>
    <property type="match status" value="1"/>
</dbReference>
<dbReference type="EMBL" id="UHIA01000004">
    <property type="protein sequence ID" value="SUO98338.1"/>
    <property type="molecule type" value="Genomic_DNA"/>
</dbReference>
<keyword evidence="3 8" id="KW-0436">Ligase</keyword>
<comment type="pathway">
    <text evidence="1 8">Purine metabolism; IMP biosynthesis via de novo pathway; 5-amino-1-(5-phospho-D-ribosyl)imidazole-4-carboxamide from 5-amino-1-(5-phospho-D-ribosyl)imidazole-4-carboxylate: step 1/2.</text>
</comment>
<dbReference type="InterPro" id="IPR001636">
    <property type="entry name" value="SAICAR_synth"/>
</dbReference>
<dbReference type="FunFam" id="3.30.470.20:FF:000006">
    <property type="entry name" value="Phosphoribosylaminoimidazole-succinocarboxamide synthase"/>
    <property type="match status" value="1"/>
</dbReference>
<dbReference type="SUPFAM" id="SSF56104">
    <property type="entry name" value="SAICAR synthase-like"/>
    <property type="match status" value="1"/>
</dbReference>
<evidence type="ECO:0000256" key="7">
    <source>
        <dbReference type="ARBA" id="ARBA00048475"/>
    </source>
</evidence>
<accession>A0A380N1C0</accession>
<dbReference type="Proteomes" id="UP000254575">
    <property type="component" value="Unassembled WGS sequence"/>
</dbReference>
<dbReference type="InterPro" id="IPR050089">
    <property type="entry name" value="SAICAR_synthetase"/>
</dbReference>
<dbReference type="InterPro" id="IPR033934">
    <property type="entry name" value="SAICAR_synt_PurC"/>
</dbReference>
<gene>
    <name evidence="8 10" type="primary">purC</name>
    <name evidence="10" type="ORF">NCTC10717_02081</name>
</gene>
<dbReference type="GO" id="GO:0005524">
    <property type="term" value="F:ATP binding"/>
    <property type="evidence" value="ECO:0007669"/>
    <property type="project" value="UniProtKB-KW"/>
</dbReference>
<evidence type="ECO:0000256" key="5">
    <source>
        <dbReference type="ARBA" id="ARBA00022755"/>
    </source>
</evidence>
<dbReference type="EC" id="6.3.2.6" evidence="8"/>
<comment type="catalytic activity">
    <reaction evidence="7 8">
        <text>5-amino-1-(5-phospho-D-ribosyl)imidazole-4-carboxylate + L-aspartate + ATP = (2S)-2-[5-amino-1-(5-phospho-beta-D-ribosyl)imidazole-4-carboxamido]succinate + ADP + phosphate + 2 H(+)</text>
        <dbReference type="Rhea" id="RHEA:22628"/>
        <dbReference type="ChEBI" id="CHEBI:15378"/>
        <dbReference type="ChEBI" id="CHEBI:29991"/>
        <dbReference type="ChEBI" id="CHEBI:30616"/>
        <dbReference type="ChEBI" id="CHEBI:43474"/>
        <dbReference type="ChEBI" id="CHEBI:58443"/>
        <dbReference type="ChEBI" id="CHEBI:77657"/>
        <dbReference type="ChEBI" id="CHEBI:456216"/>
        <dbReference type="EC" id="6.3.2.6"/>
    </reaction>
</comment>
<dbReference type="InterPro" id="IPR018236">
    <property type="entry name" value="SAICAR_synthetase_CS"/>
</dbReference>
<dbReference type="PANTHER" id="PTHR43599:SF3">
    <property type="entry name" value="SI:DKEY-6E2.2"/>
    <property type="match status" value="1"/>
</dbReference>
<keyword evidence="11" id="KW-1185">Reference proteome</keyword>
<dbReference type="Gene3D" id="3.30.470.20">
    <property type="entry name" value="ATP-grasp fold, B domain"/>
    <property type="match status" value="1"/>
</dbReference>
<dbReference type="UniPathway" id="UPA00074">
    <property type="reaction ID" value="UER00131"/>
</dbReference>
<evidence type="ECO:0000256" key="6">
    <source>
        <dbReference type="ARBA" id="ARBA00022840"/>
    </source>
</evidence>
<dbReference type="AlphaFoldDB" id="A0A380N1C0"/>
<dbReference type="Gene3D" id="3.30.200.20">
    <property type="entry name" value="Phosphorylase Kinase, domain 1"/>
    <property type="match status" value="1"/>
</dbReference>
<dbReference type="PROSITE" id="PS01058">
    <property type="entry name" value="SAICAR_SYNTHETASE_2"/>
    <property type="match status" value="1"/>
</dbReference>
<evidence type="ECO:0000313" key="11">
    <source>
        <dbReference type="Proteomes" id="UP000254575"/>
    </source>
</evidence>
<keyword evidence="6 8" id="KW-0067">ATP-binding</keyword>
<name>A0A380N1C0_9GAMM</name>
<evidence type="ECO:0000259" key="9">
    <source>
        <dbReference type="Pfam" id="PF01259"/>
    </source>
</evidence>
<comment type="similarity">
    <text evidence="2 8">Belongs to the SAICAR synthetase family.</text>
</comment>
<evidence type="ECO:0000256" key="1">
    <source>
        <dbReference type="ARBA" id="ARBA00004672"/>
    </source>
</evidence>
<evidence type="ECO:0000256" key="8">
    <source>
        <dbReference type="HAMAP-Rule" id="MF_00137"/>
    </source>
</evidence>
<dbReference type="GO" id="GO:0006189">
    <property type="term" value="P:'de novo' IMP biosynthetic process"/>
    <property type="evidence" value="ECO:0007669"/>
    <property type="project" value="UniProtKB-UniRule"/>
</dbReference>
<dbReference type="OrthoDB" id="9801549at2"/>
<organism evidence="10 11">
    <name type="scientific">Suttonella indologenes</name>
    <dbReference type="NCBI Taxonomy" id="13276"/>
    <lineage>
        <taxon>Bacteria</taxon>
        <taxon>Pseudomonadati</taxon>
        <taxon>Pseudomonadota</taxon>
        <taxon>Gammaproteobacteria</taxon>
        <taxon>Cardiobacteriales</taxon>
        <taxon>Cardiobacteriaceae</taxon>
        <taxon>Suttonella</taxon>
    </lineage>
</organism>
<protein>
    <recommendedName>
        <fullName evidence="8">Phosphoribosylaminoimidazole-succinocarboxamide synthase</fullName>
        <ecNumber evidence="8">6.3.2.6</ecNumber>
    </recommendedName>
    <alternativeName>
        <fullName evidence="8">SAICAR synthetase</fullName>
    </alternativeName>
</protein>
<evidence type="ECO:0000256" key="4">
    <source>
        <dbReference type="ARBA" id="ARBA00022741"/>
    </source>
</evidence>
<dbReference type="GO" id="GO:0004639">
    <property type="term" value="F:phosphoribosylaminoimidazolesuccinocarboxamide synthase activity"/>
    <property type="evidence" value="ECO:0007669"/>
    <property type="project" value="UniProtKB-UniRule"/>
</dbReference>
<dbReference type="PROSITE" id="PS01057">
    <property type="entry name" value="SAICAR_SYNTHETASE_1"/>
    <property type="match status" value="1"/>
</dbReference>
<keyword evidence="5 8" id="KW-0658">Purine biosynthesis</keyword>
<dbReference type="CDD" id="cd01415">
    <property type="entry name" value="SAICAR_synt_PurC"/>
    <property type="match status" value="1"/>
</dbReference>
<dbReference type="InterPro" id="IPR028923">
    <property type="entry name" value="SAICAR_synt/ADE2_N"/>
</dbReference>
<proteinExistence type="inferred from homology"/>
<dbReference type="Pfam" id="PF01259">
    <property type="entry name" value="SAICAR_synt"/>
    <property type="match status" value="1"/>
</dbReference>
<dbReference type="GO" id="GO:0009236">
    <property type="term" value="P:cobalamin biosynthetic process"/>
    <property type="evidence" value="ECO:0007669"/>
    <property type="project" value="InterPro"/>
</dbReference>
<reference evidence="10 11" key="1">
    <citation type="submission" date="2018-06" db="EMBL/GenBank/DDBJ databases">
        <authorList>
            <consortium name="Pathogen Informatics"/>
            <person name="Doyle S."/>
        </authorList>
    </citation>
    <scope>NUCLEOTIDE SEQUENCE [LARGE SCALE GENOMIC DNA]</scope>
    <source>
        <strain evidence="10 11">NCTC10717</strain>
    </source>
</reference>
<dbReference type="HAMAP" id="MF_00137">
    <property type="entry name" value="SAICAR_synth"/>
    <property type="match status" value="1"/>
</dbReference>
<evidence type="ECO:0000256" key="2">
    <source>
        <dbReference type="ARBA" id="ARBA00010190"/>
    </source>
</evidence>
<evidence type="ECO:0000313" key="10">
    <source>
        <dbReference type="EMBL" id="SUO98338.1"/>
    </source>
</evidence>
<sequence length="241" mass="26989">MEKRDLLYTGKAKAVYATDAADQVIIHYNDDATAGNGAKHDVIENKGILNNKISTIIFSALKAAGIPTHHLDTLNEREQLCKKVSIIPLEVIVRNVIAGSMTSRLGIEEGTEPENVIYELCYKNDALGDPLINDHHAVALGLATYEELDRIYELTDEINAVLFDLFDACDIHLIDFKIEFGKTEEGEIILADEISPDTSRLWDWESNEKLDKDRFRRDLGGLTNAYQEVLSRLIALGDDEE</sequence>